<evidence type="ECO:0000259" key="1">
    <source>
        <dbReference type="PROSITE" id="PS51819"/>
    </source>
</evidence>
<dbReference type="InterPro" id="IPR004360">
    <property type="entry name" value="Glyas_Fos-R_dOase_dom"/>
</dbReference>
<dbReference type="Gene3D" id="3.30.720.120">
    <property type="match status" value="1"/>
</dbReference>
<protein>
    <submittedName>
        <fullName evidence="2">Glyoxalase-like protein</fullName>
    </submittedName>
</protein>
<dbReference type="Proteomes" id="UP000292209">
    <property type="component" value="Unassembled WGS sequence"/>
</dbReference>
<gene>
    <name evidence="2" type="ORF">BC751_2720</name>
</gene>
<evidence type="ECO:0000313" key="2">
    <source>
        <dbReference type="EMBL" id="RZS97123.1"/>
    </source>
</evidence>
<sequence>MPAVKTRPNKVLTSRMIANLFSDKLQESKEFYEKILDFKAEFESTWYINLKSKDGFLEIGLFPKDTDLIPSNYVQTTSGLNLAFVVNDLDEVYERALNMNATIVLKPEDEFYGQRRMLIEDPNGLLLDISSRIS</sequence>
<reference evidence="2 3" key="1">
    <citation type="submission" date="2019-02" db="EMBL/GenBank/DDBJ databases">
        <title>Genomic Encyclopedia of Archaeal and Bacterial Type Strains, Phase II (KMG-II): from individual species to whole genera.</title>
        <authorList>
            <person name="Goeker M."/>
        </authorList>
    </citation>
    <scope>NUCLEOTIDE SEQUENCE [LARGE SCALE GENOMIC DNA]</scope>
    <source>
        <strain evidence="2 3">DSM 21411</strain>
    </source>
</reference>
<dbReference type="InterPro" id="IPR037523">
    <property type="entry name" value="VOC_core"/>
</dbReference>
<dbReference type="PROSITE" id="PS51819">
    <property type="entry name" value="VOC"/>
    <property type="match status" value="1"/>
</dbReference>
<evidence type="ECO:0000313" key="3">
    <source>
        <dbReference type="Proteomes" id="UP000292209"/>
    </source>
</evidence>
<feature type="domain" description="VOC" evidence="1">
    <location>
        <begin position="13"/>
        <end position="132"/>
    </location>
</feature>
<dbReference type="Pfam" id="PF00903">
    <property type="entry name" value="Glyoxalase"/>
    <property type="match status" value="1"/>
</dbReference>
<organism evidence="2 3">
    <name type="scientific">Cecembia calidifontis</name>
    <dbReference type="NCBI Taxonomy" id="1187080"/>
    <lineage>
        <taxon>Bacteria</taxon>
        <taxon>Pseudomonadati</taxon>
        <taxon>Bacteroidota</taxon>
        <taxon>Cytophagia</taxon>
        <taxon>Cytophagales</taxon>
        <taxon>Cyclobacteriaceae</taxon>
        <taxon>Cecembia</taxon>
    </lineage>
</organism>
<dbReference type="AlphaFoldDB" id="A0A4Q7PA48"/>
<dbReference type="OrthoDB" id="66829at2"/>
<accession>A0A4Q7PA48</accession>
<dbReference type="EMBL" id="SGXG01000001">
    <property type="protein sequence ID" value="RZS97123.1"/>
    <property type="molecule type" value="Genomic_DNA"/>
</dbReference>
<keyword evidence="3" id="KW-1185">Reference proteome</keyword>
<dbReference type="SUPFAM" id="SSF54593">
    <property type="entry name" value="Glyoxalase/Bleomycin resistance protein/Dihydroxybiphenyl dioxygenase"/>
    <property type="match status" value="1"/>
</dbReference>
<name>A0A4Q7PA48_9BACT</name>
<comment type="caution">
    <text evidence="2">The sequence shown here is derived from an EMBL/GenBank/DDBJ whole genome shotgun (WGS) entry which is preliminary data.</text>
</comment>
<proteinExistence type="predicted"/>
<dbReference type="RefSeq" id="WP_130275941.1">
    <property type="nucleotide sequence ID" value="NZ_SGXG01000001.1"/>
</dbReference>
<dbReference type="InterPro" id="IPR029068">
    <property type="entry name" value="Glyas_Bleomycin-R_OHBP_Dase"/>
</dbReference>
<dbReference type="Gene3D" id="3.30.720.110">
    <property type="match status" value="1"/>
</dbReference>